<keyword evidence="2" id="KW-0378">Hydrolase</keyword>
<dbReference type="PANTHER" id="PTHR46470:SF4">
    <property type="entry name" value="5-AMINO-6-(5-PHOSPHO-D-RIBITYLAMINO)URACIL PHOSPHATASE YIGB"/>
    <property type="match status" value="1"/>
</dbReference>
<dbReference type="PANTHER" id="PTHR46470">
    <property type="entry name" value="N-ACYLNEURAMINATE-9-PHOSPHATASE"/>
    <property type="match status" value="1"/>
</dbReference>
<accession>A0A432VRB9</accession>
<dbReference type="Gene3D" id="3.40.50.1000">
    <property type="entry name" value="HAD superfamily/HAD-like"/>
    <property type="match status" value="1"/>
</dbReference>
<evidence type="ECO:0000256" key="2">
    <source>
        <dbReference type="ARBA" id="ARBA00022801"/>
    </source>
</evidence>
<dbReference type="RefSeq" id="WP_126793510.1">
    <property type="nucleotide sequence ID" value="NZ_PIPI01000007.1"/>
</dbReference>
<dbReference type="GO" id="GO:0016787">
    <property type="term" value="F:hydrolase activity"/>
    <property type="evidence" value="ECO:0007669"/>
    <property type="project" value="UniProtKB-KW"/>
</dbReference>
<sequence>MWQFYRRLQPFSVISFDLDDTLYNNKPIMTHAEQHIAEYIGQRVPAVSHMNAADWRQLREQVAGRNRELASDMTALREAAVIDGLRQFGTEPTQALVDDIMEEFLNVRNQVTIDEHVHQLLARLATQYALVAVSNGNADIQRIGLGQYFQAAWRPGQGLRGKPFTDMFAAVHDRFSLQRPSQILHIGDHPVSDVEGALGFGAQVVWYSPTDAAADTKQTTRLPTARIEDLQALADLLR</sequence>
<evidence type="ECO:0000256" key="3">
    <source>
        <dbReference type="ARBA" id="ARBA00022842"/>
    </source>
</evidence>
<comment type="caution">
    <text evidence="4">The sequence shown here is derived from an EMBL/GenBank/DDBJ whole genome shotgun (WGS) entry which is preliminary data.</text>
</comment>
<dbReference type="InterPro" id="IPR051400">
    <property type="entry name" value="HAD-like_hydrolase"/>
</dbReference>
<reference evidence="4 5" key="1">
    <citation type="journal article" date="2011" name="Front. Microbiol.">
        <title>Genomic signatures of strain selection and enhancement in Bacillus atrophaeus var. globigii, a historical biowarfare simulant.</title>
        <authorList>
            <person name="Gibbons H.S."/>
            <person name="Broomall S.M."/>
            <person name="McNew L.A."/>
            <person name="Daligault H."/>
            <person name="Chapman C."/>
            <person name="Bruce D."/>
            <person name="Karavis M."/>
            <person name="Krepps M."/>
            <person name="McGregor P.A."/>
            <person name="Hong C."/>
            <person name="Park K.H."/>
            <person name="Akmal A."/>
            <person name="Feldman A."/>
            <person name="Lin J.S."/>
            <person name="Chang W.E."/>
            <person name="Higgs B.W."/>
            <person name="Demirev P."/>
            <person name="Lindquist J."/>
            <person name="Liem A."/>
            <person name="Fochler E."/>
            <person name="Read T.D."/>
            <person name="Tapia R."/>
            <person name="Johnson S."/>
            <person name="Bishop-Lilly K.A."/>
            <person name="Detter C."/>
            <person name="Han C."/>
            <person name="Sozhamannan S."/>
            <person name="Rosenzweig C.N."/>
            <person name="Skowronski E.W."/>
        </authorList>
    </citation>
    <scope>NUCLEOTIDE SEQUENCE [LARGE SCALE GENOMIC DNA]</scope>
    <source>
        <strain evidence="4 5">AK5</strain>
    </source>
</reference>
<evidence type="ECO:0000313" key="5">
    <source>
        <dbReference type="Proteomes" id="UP000288212"/>
    </source>
</evidence>
<organism evidence="4 5">
    <name type="scientific">Aliidiomarina haloalkalitolerans</name>
    <dbReference type="NCBI Taxonomy" id="859059"/>
    <lineage>
        <taxon>Bacteria</taxon>
        <taxon>Pseudomonadati</taxon>
        <taxon>Pseudomonadota</taxon>
        <taxon>Gammaproteobacteria</taxon>
        <taxon>Alteromonadales</taxon>
        <taxon>Idiomarinaceae</taxon>
        <taxon>Aliidiomarina</taxon>
    </lineage>
</organism>
<evidence type="ECO:0000313" key="4">
    <source>
        <dbReference type="EMBL" id="RUO18831.1"/>
    </source>
</evidence>
<dbReference type="SFLD" id="SFLDS00003">
    <property type="entry name" value="Haloacid_Dehalogenase"/>
    <property type="match status" value="1"/>
</dbReference>
<evidence type="ECO:0000256" key="1">
    <source>
        <dbReference type="ARBA" id="ARBA00001946"/>
    </source>
</evidence>
<dbReference type="GO" id="GO:0009231">
    <property type="term" value="P:riboflavin biosynthetic process"/>
    <property type="evidence" value="ECO:0007669"/>
    <property type="project" value="TreeGrafter"/>
</dbReference>
<dbReference type="SFLD" id="SFLDG01129">
    <property type="entry name" value="C1.5:_HAD__Beta-PGM__Phosphata"/>
    <property type="match status" value="1"/>
</dbReference>
<dbReference type="InterPro" id="IPR006439">
    <property type="entry name" value="HAD-SF_hydro_IA"/>
</dbReference>
<dbReference type="Proteomes" id="UP000288212">
    <property type="component" value="Unassembled WGS sequence"/>
</dbReference>
<dbReference type="Gene3D" id="1.20.120.1600">
    <property type="match status" value="1"/>
</dbReference>
<keyword evidence="3" id="KW-0460">Magnesium</keyword>
<gene>
    <name evidence="4" type="ORF">CWE06_09530</name>
</gene>
<name>A0A432VRB9_9GAMM</name>
<dbReference type="EMBL" id="PIPI01000007">
    <property type="protein sequence ID" value="RUO18831.1"/>
    <property type="molecule type" value="Genomic_DNA"/>
</dbReference>
<dbReference type="OrthoDB" id="367448at2"/>
<dbReference type="AlphaFoldDB" id="A0A432VRB9"/>
<dbReference type="NCBIfam" id="TIGR01549">
    <property type="entry name" value="HAD-SF-IA-v1"/>
    <property type="match status" value="1"/>
</dbReference>
<keyword evidence="5" id="KW-1185">Reference proteome</keyword>
<dbReference type="InterPro" id="IPR023214">
    <property type="entry name" value="HAD_sf"/>
</dbReference>
<dbReference type="SUPFAM" id="SSF56784">
    <property type="entry name" value="HAD-like"/>
    <property type="match status" value="1"/>
</dbReference>
<dbReference type="Pfam" id="PF00702">
    <property type="entry name" value="Hydrolase"/>
    <property type="match status" value="1"/>
</dbReference>
<protein>
    <submittedName>
        <fullName evidence="4">Phosphoesterase</fullName>
    </submittedName>
</protein>
<proteinExistence type="predicted"/>
<dbReference type="InterPro" id="IPR036412">
    <property type="entry name" value="HAD-like_sf"/>
</dbReference>
<comment type="cofactor">
    <cofactor evidence="1">
        <name>Mg(2+)</name>
        <dbReference type="ChEBI" id="CHEBI:18420"/>
    </cofactor>
</comment>